<name>A0A6P3WTF0_DINQU</name>
<evidence type="ECO:0000313" key="10">
    <source>
        <dbReference type="Proteomes" id="UP000515204"/>
    </source>
</evidence>
<dbReference type="GO" id="GO:0008017">
    <property type="term" value="F:microtubule binding"/>
    <property type="evidence" value="ECO:0007669"/>
    <property type="project" value="TreeGrafter"/>
</dbReference>
<evidence type="ECO:0000256" key="9">
    <source>
        <dbReference type="PROSITE-ProRule" id="PRU00339"/>
    </source>
</evidence>
<dbReference type="SUPFAM" id="SSF48452">
    <property type="entry name" value="TPR-like"/>
    <property type="match status" value="1"/>
</dbReference>
<dbReference type="PROSITE" id="PS50005">
    <property type="entry name" value="TPR"/>
    <property type="match status" value="1"/>
</dbReference>
<dbReference type="Gene3D" id="1.25.40.10">
    <property type="entry name" value="Tetratricopeptide repeat domain"/>
    <property type="match status" value="1"/>
</dbReference>
<dbReference type="KEGG" id="dqu:106741681"/>
<dbReference type="InterPro" id="IPR011990">
    <property type="entry name" value="TPR-like_helical_dom_sf"/>
</dbReference>
<evidence type="ECO:0000256" key="7">
    <source>
        <dbReference type="ARBA" id="ARBA00039966"/>
    </source>
</evidence>
<evidence type="ECO:0000256" key="3">
    <source>
        <dbReference type="ARBA" id="ARBA00022490"/>
    </source>
</evidence>
<evidence type="ECO:0000256" key="8">
    <source>
        <dbReference type="ARBA" id="ARBA00041958"/>
    </source>
</evidence>
<evidence type="ECO:0000256" key="2">
    <source>
        <dbReference type="ARBA" id="ARBA00011375"/>
    </source>
</evidence>
<dbReference type="OrthoDB" id="69711at2759"/>
<dbReference type="GO" id="GO:0097431">
    <property type="term" value="C:mitotic spindle pole"/>
    <property type="evidence" value="ECO:0007669"/>
    <property type="project" value="TreeGrafter"/>
</dbReference>
<dbReference type="GO" id="GO:0005876">
    <property type="term" value="C:spindle microtubule"/>
    <property type="evidence" value="ECO:0007669"/>
    <property type="project" value="TreeGrafter"/>
</dbReference>
<evidence type="ECO:0000256" key="4">
    <source>
        <dbReference type="ARBA" id="ARBA00022737"/>
    </source>
</evidence>
<dbReference type="RefSeq" id="XP_014469408.1">
    <property type="nucleotide sequence ID" value="XM_014613922.1"/>
</dbReference>
<evidence type="ECO:0000256" key="5">
    <source>
        <dbReference type="ARBA" id="ARBA00022803"/>
    </source>
</evidence>
<dbReference type="GO" id="GO:0005739">
    <property type="term" value="C:mitochondrion"/>
    <property type="evidence" value="ECO:0007669"/>
    <property type="project" value="TreeGrafter"/>
</dbReference>
<proteinExistence type="predicted"/>
<feature type="repeat" description="TPR" evidence="9">
    <location>
        <begin position="260"/>
        <end position="293"/>
    </location>
</feature>
<reference evidence="11" key="1">
    <citation type="submission" date="2025-08" db="UniProtKB">
        <authorList>
            <consortium name="RefSeq"/>
        </authorList>
    </citation>
    <scope>IDENTIFICATION</scope>
</reference>
<dbReference type="InterPro" id="IPR049039">
    <property type="entry name" value="RMD1-3_a_helical_rpt"/>
</dbReference>
<keyword evidence="5 9" id="KW-0802">TPR repeat</keyword>
<comment type="subcellular location">
    <subcellularLocation>
        <location evidence="1">Cytoplasm</location>
        <location evidence="1">Cytoskeleton</location>
    </subcellularLocation>
</comment>
<dbReference type="PANTHER" id="PTHR16056:SF16">
    <property type="entry name" value="REGULATOR OF MICROTUBULE DYNAMICS PROTEIN 1"/>
    <property type="match status" value="1"/>
</dbReference>
<keyword evidence="6" id="KW-0206">Cytoskeleton</keyword>
<dbReference type="GeneID" id="106741681"/>
<evidence type="ECO:0000256" key="1">
    <source>
        <dbReference type="ARBA" id="ARBA00004245"/>
    </source>
</evidence>
<protein>
    <recommendedName>
        <fullName evidence="7">Regulator of microtubule dynamics protein 1</fullName>
    </recommendedName>
    <alternativeName>
        <fullName evidence="8">Protein FAM82B</fullName>
    </alternativeName>
</protein>
<dbReference type="InterPro" id="IPR019734">
    <property type="entry name" value="TPR_rpt"/>
</dbReference>
<sequence>MYFYLDVQNSFALMLRQRLFHVAKYSRILQRVLCKNNHAGYKVNDIRVVRKLTWAASPFISMGIWGFMKNTKGEENNVETQIIDRKILLHKADALFDQGNYKEIYDILLNHKDSKDVEILWRLSRAIYKISKTASDVEARKLIYEGYDLIHTALGLEKDHFAVHKWMAIFLDSKGTLEGTKAHIKELQNIKRHLLRATELNPADATTFYILGCWCYEISNLTWYQRKIASVIFGEPPFSSFEEALTYFEQAEKADPNFYSHNLLMLGKTYLKLQRNEDAVKYLQKVIAFPAKNDDDQKAKQEAQKILSDISLK</sequence>
<organism evidence="10 11">
    <name type="scientific">Dinoponera quadriceps</name>
    <name type="common">South American ant</name>
    <dbReference type="NCBI Taxonomy" id="609295"/>
    <lineage>
        <taxon>Eukaryota</taxon>
        <taxon>Metazoa</taxon>
        <taxon>Ecdysozoa</taxon>
        <taxon>Arthropoda</taxon>
        <taxon>Hexapoda</taxon>
        <taxon>Insecta</taxon>
        <taxon>Pterygota</taxon>
        <taxon>Neoptera</taxon>
        <taxon>Endopterygota</taxon>
        <taxon>Hymenoptera</taxon>
        <taxon>Apocrita</taxon>
        <taxon>Aculeata</taxon>
        <taxon>Formicoidea</taxon>
        <taxon>Formicidae</taxon>
        <taxon>Ponerinae</taxon>
        <taxon>Ponerini</taxon>
        <taxon>Dinoponera</taxon>
    </lineage>
</organism>
<keyword evidence="10" id="KW-1185">Reference proteome</keyword>
<keyword evidence="4" id="KW-0677">Repeat</keyword>
<evidence type="ECO:0000313" key="11">
    <source>
        <dbReference type="RefSeq" id="XP_014469408.1"/>
    </source>
</evidence>
<accession>A0A6P3WTF0</accession>
<dbReference type="AlphaFoldDB" id="A0A6P3WTF0"/>
<keyword evidence="3" id="KW-0963">Cytoplasm</keyword>
<evidence type="ECO:0000256" key="6">
    <source>
        <dbReference type="ARBA" id="ARBA00023212"/>
    </source>
</evidence>
<gene>
    <name evidence="11" type="primary">LOC106741681</name>
</gene>
<dbReference type="Pfam" id="PF21033">
    <property type="entry name" value="RMD1-3"/>
    <property type="match status" value="1"/>
</dbReference>
<comment type="subunit">
    <text evidence="2">Interacts with microtubules.</text>
</comment>
<dbReference type="PANTHER" id="PTHR16056">
    <property type="entry name" value="REGULATOR OF MICROTUBULE DYNAMICS PROTEIN"/>
    <property type="match status" value="1"/>
</dbReference>
<dbReference type="Proteomes" id="UP000515204">
    <property type="component" value="Unplaced"/>
</dbReference>